<dbReference type="PANTHER" id="PTHR35006:SF4">
    <property type="entry name" value="BLR7706 PROTEIN"/>
    <property type="match status" value="1"/>
</dbReference>
<proteinExistence type="predicted"/>
<evidence type="ECO:0000313" key="3">
    <source>
        <dbReference type="Proteomes" id="UP000322110"/>
    </source>
</evidence>
<dbReference type="AlphaFoldDB" id="A0A5B2TGI1"/>
<dbReference type="Gene3D" id="3.10.180.10">
    <property type="entry name" value="2,3-Dihydroxybiphenyl 1,2-Dioxygenase, domain 1"/>
    <property type="match status" value="1"/>
</dbReference>
<sequence>MIHHLSFGTSDIGRAAAFYDAVLAVVGLRRIRRDEAGVHYGTGDILFSLVRPVDGRPASPGNGAHVAFAAADRAMVDAFHRAALAHGGTEDGPPGLRPEYNAHYYGAFLRDPDGNKIEAVTHSAR</sequence>
<dbReference type="SUPFAM" id="SSF54593">
    <property type="entry name" value="Glyoxalase/Bleomycin resistance protein/Dihydroxybiphenyl dioxygenase"/>
    <property type="match status" value="1"/>
</dbReference>
<dbReference type="InterPro" id="IPR029068">
    <property type="entry name" value="Glyas_Bleomycin-R_OHBP_Dase"/>
</dbReference>
<comment type="caution">
    <text evidence="2">The sequence shown here is derived from an EMBL/GenBank/DDBJ whole genome shotgun (WGS) entry which is preliminary data.</text>
</comment>
<dbReference type="Pfam" id="PF00903">
    <property type="entry name" value="Glyoxalase"/>
    <property type="match status" value="1"/>
</dbReference>
<dbReference type="InterPro" id="IPR037523">
    <property type="entry name" value="VOC_core"/>
</dbReference>
<gene>
    <name evidence="2" type="ORF">F0Q34_11760</name>
</gene>
<protein>
    <submittedName>
        <fullName evidence="2">VOC family protein</fullName>
    </submittedName>
</protein>
<dbReference type="Proteomes" id="UP000322110">
    <property type="component" value="Unassembled WGS sequence"/>
</dbReference>
<feature type="domain" description="VOC" evidence="1">
    <location>
        <begin position="1"/>
        <end position="122"/>
    </location>
</feature>
<dbReference type="OrthoDB" id="9807407at2"/>
<reference evidence="2 3" key="1">
    <citation type="journal article" date="2015" name="Int. J. Syst. Evol. Microbiol.">
        <title>Roseomonas oryzae sp. nov., isolated from paddy rhizosphere soil.</title>
        <authorList>
            <person name="Ramaprasad E.V."/>
            <person name="Sasikala Ch."/>
            <person name="Ramana Ch.V."/>
        </authorList>
    </citation>
    <scope>NUCLEOTIDE SEQUENCE [LARGE SCALE GENOMIC DNA]</scope>
    <source>
        <strain evidence="2 3">KCTC 42542</strain>
    </source>
</reference>
<name>A0A5B2TGI1_9PROT</name>
<dbReference type="InterPro" id="IPR004360">
    <property type="entry name" value="Glyas_Fos-R_dOase_dom"/>
</dbReference>
<keyword evidence="3" id="KW-1185">Reference proteome</keyword>
<dbReference type="PROSITE" id="PS51819">
    <property type="entry name" value="VOC"/>
    <property type="match status" value="1"/>
</dbReference>
<dbReference type="CDD" id="cd07262">
    <property type="entry name" value="VOC_like"/>
    <property type="match status" value="1"/>
</dbReference>
<organism evidence="2 3">
    <name type="scientific">Teichococcus oryzae</name>
    <dbReference type="NCBI Taxonomy" id="1608942"/>
    <lineage>
        <taxon>Bacteria</taxon>
        <taxon>Pseudomonadati</taxon>
        <taxon>Pseudomonadota</taxon>
        <taxon>Alphaproteobacteria</taxon>
        <taxon>Acetobacterales</taxon>
        <taxon>Roseomonadaceae</taxon>
        <taxon>Roseomonas</taxon>
    </lineage>
</organism>
<evidence type="ECO:0000313" key="2">
    <source>
        <dbReference type="EMBL" id="KAA2213289.1"/>
    </source>
</evidence>
<dbReference type="PANTHER" id="PTHR35006">
    <property type="entry name" value="GLYOXALASE FAMILY PROTEIN (AFU_ORTHOLOGUE AFUA_5G14830)"/>
    <property type="match status" value="1"/>
</dbReference>
<dbReference type="RefSeq" id="WP_149812401.1">
    <property type="nucleotide sequence ID" value="NZ_VUKA01000004.1"/>
</dbReference>
<dbReference type="EMBL" id="VUKA01000004">
    <property type="protein sequence ID" value="KAA2213289.1"/>
    <property type="molecule type" value="Genomic_DNA"/>
</dbReference>
<evidence type="ECO:0000259" key="1">
    <source>
        <dbReference type="PROSITE" id="PS51819"/>
    </source>
</evidence>
<accession>A0A5B2TGI1</accession>